<proteinExistence type="predicted"/>
<keyword evidence="1" id="KW-0812">Transmembrane</keyword>
<feature type="transmembrane region" description="Helical" evidence="1">
    <location>
        <begin position="45"/>
        <end position="69"/>
    </location>
</feature>
<sequence length="115" mass="13375">MSACVLLGLLRIYEEINIVKSIPVLTILYKYIQHLFSSTYSYFSFAVIGWCLSLLSFLFFIIITSFSCYHSSILYFILPHTYFIIITIFSCYHSSILYFILPHTYFILPGLPGID</sequence>
<protein>
    <submittedName>
        <fullName evidence="2">Uncharacterized protein</fullName>
    </submittedName>
</protein>
<feature type="transmembrane region" description="Helical" evidence="1">
    <location>
        <begin position="81"/>
        <end position="101"/>
    </location>
</feature>
<organism evidence="2">
    <name type="scientific">Cacopsylla melanoneura</name>
    <dbReference type="NCBI Taxonomy" id="428564"/>
    <lineage>
        <taxon>Eukaryota</taxon>
        <taxon>Metazoa</taxon>
        <taxon>Ecdysozoa</taxon>
        <taxon>Arthropoda</taxon>
        <taxon>Hexapoda</taxon>
        <taxon>Insecta</taxon>
        <taxon>Pterygota</taxon>
        <taxon>Neoptera</taxon>
        <taxon>Paraneoptera</taxon>
        <taxon>Hemiptera</taxon>
        <taxon>Sternorrhyncha</taxon>
        <taxon>Psylloidea</taxon>
        <taxon>Psyllidae</taxon>
        <taxon>Psyllinae</taxon>
        <taxon>Cacopsylla</taxon>
    </lineage>
</organism>
<dbReference type="AlphaFoldDB" id="A0A8D8MCU5"/>
<keyword evidence="1" id="KW-0472">Membrane</keyword>
<name>A0A8D8MCU5_9HEMI</name>
<evidence type="ECO:0000256" key="1">
    <source>
        <dbReference type="SAM" id="Phobius"/>
    </source>
</evidence>
<dbReference type="EMBL" id="HBUF01051074">
    <property type="protein sequence ID" value="CAG6621812.1"/>
    <property type="molecule type" value="Transcribed_RNA"/>
</dbReference>
<reference evidence="2" key="1">
    <citation type="submission" date="2021-05" db="EMBL/GenBank/DDBJ databases">
        <authorList>
            <person name="Alioto T."/>
            <person name="Alioto T."/>
            <person name="Gomez Garrido J."/>
        </authorList>
    </citation>
    <scope>NUCLEOTIDE SEQUENCE</scope>
</reference>
<evidence type="ECO:0000313" key="2">
    <source>
        <dbReference type="EMBL" id="CAG6621812.1"/>
    </source>
</evidence>
<accession>A0A8D8MCU5</accession>
<keyword evidence="1" id="KW-1133">Transmembrane helix</keyword>